<feature type="compositionally biased region" description="Low complexity" evidence="1">
    <location>
        <begin position="37"/>
        <end position="66"/>
    </location>
</feature>
<gene>
    <name evidence="3" type="ORF">WG66_14801</name>
</gene>
<accession>A0A0W0F8H3</accession>
<reference evidence="3 4" key="1">
    <citation type="submission" date="2015-12" db="EMBL/GenBank/DDBJ databases">
        <title>Draft genome sequence of Moniliophthora roreri, the causal agent of frosty pod rot of cacao.</title>
        <authorList>
            <person name="Aime M.C."/>
            <person name="Diaz-Valderrama J.R."/>
            <person name="Kijpornyongpan T."/>
            <person name="Phillips-Mora W."/>
        </authorList>
    </citation>
    <scope>NUCLEOTIDE SEQUENCE [LARGE SCALE GENOMIC DNA]</scope>
    <source>
        <strain evidence="3 4">MCA 2952</strain>
    </source>
</reference>
<keyword evidence="2" id="KW-1133">Transmembrane helix</keyword>
<feature type="transmembrane region" description="Helical" evidence="2">
    <location>
        <begin position="299"/>
        <end position="320"/>
    </location>
</feature>
<sequence>MFIPLISSRQDTKKLYRRKGGGGGGRGGGSRGGKTGGSKSSGSKSSSSTTWTSSSSGPGRTKSSTFYGGSRSMSSYGGGGGSAGFVPAGQLFAGRAMGGGSREQAFGTRMYGSGYPGVTGRGVAGRGFPFFFWPVVWGSAAGVGLGTAAYLHNDEYGLPSNTSRPGGPQMTAAFQSNATSTILRVVADNDTTIELITVLNQNCSQYFTSNSAKNMQDAKPFNVSAFDAPKPEQVIQYYRASTVALTMDGYNNSQAVWSTSETGVVDAPLPSGIDLRMLDCVNQTIGVGVPLINGASSSFVMGNGGFSLVGMIWMVLLWTLM</sequence>
<keyword evidence="2" id="KW-0472">Membrane</keyword>
<dbReference type="AlphaFoldDB" id="A0A0W0F8H3"/>
<protein>
    <submittedName>
        <fullName evidence="3">Uncharacterized protein</fullName>
    </submittedName>
</protein>
<proteinExistence type="predicted"/>
<dbReference type="EMBL" id="LATX01002209">
    <property type="protein sequence ID" value="KTB32647.1"/>
    <property type="molecule type" value="Genomic_DNA"/>
</dbReference>
<keyword evidence="2" id="KW-0812">Transmembrane</keyword>
<name>A0A0W0F8H3_MONRR</name>
<feature type="compositionally biased region" description="Gly residues" evidence="1">
    <location>
        <begin position="21"/>
        <end position="36"/>
    </location>
</feature>
<evidence type="ECO:0000313" key="3">
    <source>
        <dbReference type="EMBL" id="KTB32647.1"/>
    </source>
</evidence>
<organism evidence="3 4">
    <name type="scientific">Moniliophthora roreri</name>
    <name type="common">Frosty pod rot fungus</name>
    <name type="synonym">Monilia roreri</name>
    <dbReference type="NCBI Taxonomy" id="221103"/>
    <lineage>
        <taxon>Eukaryota</taxon>
        <taxon>Fungi</taxon>
        <taxon>Dikarya</taxon>
        <taxon>Basidiomycota</taxon>
        <taxon>Agaricomycotina</taxon>
        <taxon>Agaricomycetes</taxon>
        <taxon>Agaricomycetidae</taxon>
        <taxon>Agaricales</taxon>
        <taxon>Marasmiineae</taxon>
        <taxon>Marasmiaceae</taxon>
        <taxon>Moniliophthora</taxon>
    </lineage>
</organism>
<evidence type="ECO:0000256" key="1">
    <source>
        <dbReference type="SAM" id="MobiDB-lite"/>
    </source>
</evidence>
<dbReference type="eggNOG" id="ENOG502SQIM">
    <property type="taxonomic scope" value="Eukaryota"/>
</dbReference>
<comment type="caution">
    <text evidence="3">The sequence shown here is derived from an EMBL/GenBank/DDBJ whole genome shotgun (WGS) entry which is preliminary data.</text>
</comment>
<feature type="region of interest" description="Disordered" evidence="1">
    <location>
        <begin position="1"/>
        <end position="66"/>
    </location>
</feature>
<evidence type="ECO:0000256" key="2">
    <source>
        <dbReference type="SAM" id="Phobius"/>
    </source>
</evidence>
<dbReference type="Proteomes" id="UP000054988">
    <property type="component" value="Unassembled WGS sequence"/>
</dbReference>
<evidence type="ECO:0000313" key="4">
    <source>
        <dbReference type="Proteomes" id="UP000054988"/>
    </source>
</evidence>